<keyword evidence="9" id="KW-1185">Reference proteome</keyword>
<dbReference type="PANTHER" id="PTHR34856">
    <property type="entry name" value="PROTEIN NRFD"/>
    <property type="match status" value="1"/>
</dbReference>
<feature type="transmembrane region" description="Helical" evidence="7">
    <location>
        <begin position="259"/>
        <end position="282"/>
    </location>
</feature>
<evidence type="ECO:0000256" key="2">
    <source>
        <dbReference type="ARBA" id="ARBA00008929"/>
    </source>
</evidence>
<feature type="transmembrane region" description="Helical" evidence="7">
    <location>
        <begin position="220"/>
        <end position="239"/>
    </location>
</feature>
<proteinExistence type="inferred from homology"/>
<dbReference type="RefSeq" id="WP_012874814.1">
    <property type="nucleotide sequence ID" value="NC_013525.1"/>
</dbReference>
<dbReference type="OrthoDB" id="112837at2"/>
<feature type="transmembrane region" description="Helical" evidence="7">
    <location>
        <begin position="111"/>
        <end position="132"/>
    </location>
</feature>
<dbReference type="STRING" id="525904.Tter_0862"/>
<evidence type="ECO:0000313" key="8">
    <source>
        <dbReference type="EMBL" id="ACZ41779.1"/>
    </source>
</evidence>
<dbReference type="Proteomes" id="UP000000323">
    <property type="component" value="Chromosome 1"/>
</dbReference>
<evidence type="ECO:0000313" key="9">
    <source>
        <dbReference type="Proteomes" id="UP000000323"/>
    </source>
</evidence>
<keyword evidence="5 7" id="KW-1133">Transmembrane helix</keyword>
<evidence type="ECO:0000256" key="1">
    <source>
        <dbReference type="ARBA" id="ARBA00004651"/>
    </source>
</evidence>
<dbReference type="AlphaFoldDB" id="D1CFS3"/>
<feature type="transmembrane region" description="Helical" evidence="7">
    <location>
        <begin position="188"/>
        <end position="208"/>
    </location>
</feature>
<evidence type="ECO:0000256" key="6">
    <source>
        <dbReference type="ARBA" id="ARBA00023136"/>
    </source>
</evidence>
<feature type="transmembrane region" description="Helical" evidence="7">
    <location>
        <begin position="152"/>
        <end position="176"/>
    </location>
</feature>
<gene>
    <name evidence="8" type="ordered locus">Tter_0862</name>
</gene>
<evidence type="ECO:0000256" key="5">
    <source>
        <dbReference type="ARBA" id="ARBA00022989"/>
    </source>
</evidence>
<protein>
    <submittedName>
        <fullName evidence="8">Cyclic nucleotide-binding protein</fullName>
    </submittedName>
</protein>
<dbReference type="Pfam" id="PF03916">
    <property type="entry name" value="NrfD"/>
    <property type="match status" value="1"/>
</dbReference>
<dbReference type="EMBL" id="CP001825">
    <property type="protein sequence ID" value="ACZ41779.1"/>
    <property type="molecule type" value="Genomic_DNA"/>
</dbReference>
<keyword evidence="4 7" id="KW-0812">Transmembrane</keyword>
<dbReference type="InterPro" id="IPR005614">
    <property type="entry name" value="NrfD-like"/>
</dbReference>
<dbReference type="GO" id="GO:0005886">
    <property type="term" value="C:plasma membrane"/>
    <property type="evidence" value="ECO:0007669"/>
    <property type="project" value="UniProtKB-SubCell"/>
</dbReference>
<dbReference type="eggNOG" id="COG3301">
    <property type="taxonomic scope" value="Bacteria"/>
</dbReference>
<keyword evidence="3" id="KW-1003">Cell membrane</keyword>
<feature type="transmembrane region" description="Helical" evidence="7">
    <location>
        <begin position="288"/>
        <end position="308"/>
    </location>
</feature>
<evidence type="ECO:0000256" key="7">
    <source>
        <dbReference type="SAM" id="Phobius"/>
    </source>
</evidence>
<reference evidence="9" key="1">
    <citation type="journal article" date="2010" name="Stand. Genomic Sci.">
        <title>Complete genome sequence of 'Thermobaculum terrenum' type strain (YNP1).</title>
        <authorList>
            <person name="Kiss H."/>
            <person name="Cleland D."/>
            <person name="Lapidus A."/>
            <person name="Lucas S."/>
            <person name="Glavina Del Rio T."/>
            <person name="Nolan M."/>
            <person name="Tice H."/>
            <person name="Han C."/>
            <person name="Goodwin L."/>
            <person name="Pitluck S."/>
            <person name="Liolios K."/>
            <person name="Ivanova N."/>
            <person name="Mavromatis K."/>
            <person name="Ovchinnikova G."/>
            <person name="Pati A."/>
            <person name="Chen A."/>
            <person name="Palaniappan K."/>
            <person name="Land M."/>
            <person name="Hauser L."/>
            <person name="Chang Y."/>
            <person name="Jeffries C."/>
            <person name="Lu M."/>
            <person name="Brettin T."/>
            <person name="Detter J."/>
            <person name="Goker M."/>
            <person name="Tindall B."/>
            <person name="Beck B."/>
            <person name="McDermott T."/>
            <person name="Woyke T."/>
            <person name="Bristow J."/>
            <person name="Eisen J."/>
            <person name="Markowitz V."/>
            <person name="Hugenholtz P."/>
            <person name="Kyrpides N."/>
            <person name="Klenk H."/>
            <person name="Cheng J."/>
        </authorList>
    </citation>
    <scope>NUCLEOTIDE SEQUENCE [LARGE SCALE GENOMIC DNA]</scope>
    <source>
        <strain evidence="9">ATCC BAA-798 / YNP1</strain>
    </source>
</reference>
<evidence type="ECO:0000256" key="3">
    <source>
        <dbReference type="ARBA" id="ARBA00022475"/>
    </source>
</evidence>
<dbReference type="HOGENOM" id="CLU_045348_1_0_0"/>
<dbReference type="PANTHER" id="PTHR34856:SF2">
    <property type="entry name" value="PROTEIN NRFD"/>
    <property type="match status" value="1"/>
</dbReference>
<feature type="transmembrane region" description="Helical" evidence="7">
    <location>
        <begin position="32"/>
        <end position="53"/>
    </location>
</feature>
<feature type="transmembrane region" description="Helical" evidence="7">
    <location>
        <begin position="73"/>
        <end position="90"/>
    </location>
</feature>
<dbReference type="KEGG" id="ttr:Tter_0862"/>
<keyword evidence="6 7" id="KW-0472">Membrane</keyword>
<evidence type="ECO:0000256" key="4">
    <source>
        <dbReference type="ARBA" id="ARBA00022692"/>
    </source>
</evidence>
<sequence>MTEIRARRESEDKNRIQDITYYDRPVIHKPHWGWLIITYFFLGGLSGACYLIGLIADLVRFDVTGRLGKVCRYISLSSLIPCPVLLILDLKRPERFHHMLRVLKLRSPMSVGTWVLSIFGLLSGAVTTADLLRNILPQGKVNKFLHALDPMLSLAKVMAGLPAMFMTFYTAVLLAATAVPVWTKRAATLPLVFVSSSFSSALAVTSLVTSITKMFAVNKALVSLQLWMGPIDFIVKLFFERTLARSLRFYLTDGRLKLVNLLGVRIIGEIFPLSLLLITRIRKANNPWLGRISSLMILLGALASRYVVVKAGEKSAVDPKAVFEITR</sequence>
<accession>D1CFS3</accession>
<comment type="subcellular location">
    <subcellularLocation>
        <location evidence="1">Cell membrane</location>
        <topology evidence="1">Multi-pass membrane protein</topology>
    </subcellularLocation>
</comment>
<dbReference type="InterPro" id="IPR052049">
    <property type="entry name" value="Electron_transfer_protein"/>
</dbReference>
<organism evidence="8 9">
    <name type="scientific">Thermobaculum terrenum (strain ATCC BAA-798 / CCMEE 7001 / YNP1)</name>
    <dbReference type="NCBI Taxonomy" id="525904"/>
    <lineage>
        <taxon>Bacteria</taxon>
        <taxon>Bacillati</taxon>
        <taxon>Chloroflexota</taxon>
        <taxon>Chloroflexia</taxon>
        <taxon>Candidatus Thermobaculales</taxon>
        <taxon>Candidatus Thermobaculaceae</taxon>
        <taxon>Thermobaculum</taxon>
    </lineage>
</organism>
<name>D1CFS3_THET1</name>
<comment type="similarity">
    <text evidence="2">Belongs to the NrfD family.</text>
</comment>
<dbReference type="Gene3D" id="1.20.1630.10">
    <property type="entry name" value="Formate dehydrogenase/DMSO reductase domain"/>
    <property type="match status" value="1"/>
</dbReference>